<keyword evidence="1" id="KW-1133">Transmembrane helix</keyword>
<reference evidence="2" key="1">
    <citation type="submission" date="2022-04" db="EMBL/GenBank/DDBJ databases">
        <title>Carnegiea gigantea Genome sequencing and assembly v2.</title>
        <authorList>
            <person name="Copetti D."/>
            <person name="Sanderson M.J."/>
            <person name="Burquez A."/>
            <person name="Wojciechowski M.F."/>
        </authorList>
    </citation>
    <scope>NUCLEOTIDE SEQUENCE</scope>
    <source>
        <strain evidence="2">SGP5-SGP5p</strain>
        <tissue evidence="2">Aerial part</tissue>
    </source>
</reference>
<dbReference type="OrthoDB" id="2016540at2759"/>
<evidence type="ECO:0008006" key="4">
    <source>
        <dbReference type="Google" id="ProtNLM"/>
    </source>
</evidence>
<keyword evidence="1" id="KW-0472">Membrane</keyword>
<keyword evidence="3" id="KW-1185">Reference proteome</keyword>
<evidence type="ECO:0000313" key="2">
    <source>
        <dbReference type="EMBL" id="KAJ8442761.1"/>
    </source>
</evidence>
<keyword evidence="1" id="KW-0812">Transmembrane</keyword>
<name>A0A9Q1KH58_9CARY</name>
<evidence type="ECO:0000313" key="3">
    <source>
        <dbReference type="Proteomes" id="UP001153076"/>
    </source>
</evidence>
<comment type="caution">
    <text evidence="2">The sequence shown here is derived from an EMBL/GenBank/DDBJ whole genome shotgun (WGS) entry which is preliminary data.</text>
</comment>
<evidence type="ECO:0000256" key="1">
    <source>
        <dbReference type="SAM" id="Phobius"/>
    </source>
</evidence>
<feature type="transmembrane region" description="Helical" evidence="1">
    <location>
        <begin position="59"/>
        <end position="79"/>
    </location>
</feature>
<accession>A0A9Q1KH58</accession>
<feature type="transmembrane region" description="Helical" evidence="1">
    <location>
        <begin position="334"/>
        <end position="357"/>
    </location>
</feature>
<proteinExistence type="predicted"/>
<feature type="transmembrane region" description="Helical" evidence="1">
    <location>
        <begin position="369"/>
        <end position="388"/>
    </location>
</feature>
<feature type="transmembrane region" description="Helical" evidence="1">
    <location>
        <begin position="419"/>
        <end position="437"/>
    </location>
</feature>
<gene>
    <name evidence="2" type="ORF">Cgig2_011031</name>
</gene>
<dbReference type="EMBL" id="JAKOGI010000134">
    <property type="protein sequence ID" value="KAJ8442761.1"/>
    <property type="molecule type" value="Genomic_DNA"/>
</dbReference>
<feature type="transmembrane region" description="Helical" evidence="1">
    <location>
        <begin position="99"/>
        <end position="122"/>
    </location>
</feature>
<protein>
    <recommendedName>
        <fullName evidence="4">Vacuole membrane protein 1</fullName>
    </recommendedName>
</protein>
<feature type="transmembrane region" description="Helical" evidence="1">
    <location>
        <begin position="246"/>
        <end position="264"/>
    </location>
</feature>
<dbReference type="Proteomes" id="UP001153076">
    <property type="component" value="Unassembled WGS sequence"/>
</dbReference>
<dbReference type="AlphaFoldDB" id="A0A9Q1KH58"/>
<sequence length="470" mass="52199">MELLYDTVVGVLHSGLREKHQQELENLTLTSKPCRTLKFFIFAINDYVKQSLAYLLAKGGWLLVLSTLFVACGVLLATIEGSHEKHVQEFLQYLQFGLWWTALGVASSIGLGSGLHTFVLYLGPHIALFTIKAMQCGRVDLKSAPYDTIQLKRGPSWLDKDCSEFGPPLFKSVYGSRVPLSSILPQVQLEAILWGVGTALGELPPYFISRAASMSGSKLDAMEELDGSSSEGDGAVGSRLMKLKHWLISHSQYLNSLTILLLASVSLLNWMARGSTLGSLACLVYIQQAHKLKFIRFERGLDNQTTLAAWIPNPLFDLAGIMCGQLGIPFWKFFLATLIGKAIIKTFIQTVFIISVCNNQLLDWVENELIWVLSHIPGVASVLPHLLAKLHAVKDKYLATATPVAPKAQVTKWGLSFSTIWNTVVWLVLMNFLFKIVNTTAQSFLKKEQEKELNTLTKRSSSSKLNRILT</sequence>
<organism evidence="2 3">
    <name type="scientific">Carnegiea gigantea</name>
    <dbReference type="NCBI Taxonomy" id="171969"/>
    <lineage>
        <taxon>Eukaryota</taxon>
        <taxon>Viridiplantae</taxon>
        <taxon>Streptophyta</taxon>
        <taxon>Embryophyta</taxon>
        <taxon>Tracheophyta</taxon>
        <taxon>Spermatophyta</taxon>
        <taxon>Magnoliopsida</taxon>
        <taxon>eudicotyledons</taxon>
        <taxon>Gunneridae</taxon>
        <taxon>Pentapetalae</taxon>
        <taxon>Caryophyllales</taxon>
        <taxon>Cactineae</taxon>
        <taxon>Cactaceae</taxon>
        <taxon>Cactoideae</taxon>
        <taxon>Echinocereeae</taxon>
        <taxon>Carnegiea</taxon>
    </lineage>
</organism>